<dbReference type="Gene3D" id="3.40.50.1820">
    <property type="entry name" value="alpha/beta hydrolase"/>
    <property type="match status" value="1"/>
</dbReference>
<dbReference type="Proteomes" id="UP000070409">
    <property type="component" value="Unassembled WGS sequence"/>
</dbReference>
<comment type="caution">
    <text evidence="3">The sequence shown here is derived from an EMBL/GenBank/DDBJ whole genome shotgun (WGS) entry which is preliminary data.</text>
</comment>
<gene>
    <name evidence="3" type="ORF">AXK61_00330</name>
</gene>
<evidence type="ECO:0000313" key="3">
    <source>
        <dbReference type="EMBL" id="KXP01305.1"/>
    </source>
</evidence>
<sequence>MAFGAAGAGLVGALVLTGPAPAALFNAVANTVIVVGGNSDPTSQVEWDRISGTYTGDPAAVKLISYPADVGVGIPGLPPLSLAGRDTYAGSVDKGSDSTAAAINDARANNGDVTVYALSLGADVVGVALVKAGPRKATDGKLTVVEAGGPSFVNSGIWNLAPPFIPGLRNGPVQQGPAGSGAEVTSICIKGDSICGLGTNPITAAFYFLPGFDLHGKDYTAEKIGKYSPETGGIAYTPGAQGEHPTSSKPTTINGHPGTIDTYADGTVKKTWVEDGTTWVVIDTGENPWGRLLRANGLAVPKVFDTVLNQLMPVPEPGAPGPLTRPALLADLIAAVPTVTADPSGPQTARHALDTPGTVPLTTMLEPTVGDDGSTKRLSPVQSRLNPEPAKQEPLKNEPVKSDPLPQQNPGQNEVQNDQQENQLPVTQNEAPAEPPVHEVEPVDPPDASTAPEAPAAPAVETAPSGTDPTPASPADPVEPAAAPEVPDAA</sequence>
<keyword evidence="2" id="KW-0732">Signal</keyword>
<feature type="signal peptide" evidence="2">
    <location>
        <begin position="1"/>
        <end position="22"/>
    </location>
</feature>
<evidence type="ECO:0008006" key="5">
    <source>
        <dbReference type="Google" id="ProtNLM"/>
    </source>
</evidence>
<feature type="chain" id="PRO_5046099783" description="PE-PPE domain-containing protein" evidence="2">
    <location>
        <begin position="23"/>
        <end position="490"/>
    </location>
</feature>
<protein>
    <recommendedName>
        <fullName evidence="5">PE-PPE domain-containing protein</fullName>
    </recommendedName>
</protein>
<reference evidence="3 4" key="1">
    <citation type="submission" date="2016-02" db="EMBL/GenBank/DDBJ databases">
        <authorList>
            <person name="Teng J.L."/>
            <person name="Tang Y."/>
            <person name="Huang Y."/>
            <person name="Guo F."/>
            <person name="Wei W."/>
            <person name="Chen J.H."/>
            <person name="Wong S.Y."/>
            <person name="Lau S.K."/>
            <person name="Woo P.C."/>
        </authorList>
    </citation>
    <scope>NUCLEOTIDE SEQUENCE [LARGE SCALE GENOMIC DNA]</scope>
    <source>
        <strain evidence="3 4">JCM 13375</strain>
    </source>
</reference>
<evidence type="ECO:0000313" key="4">
    <source>
        <dbReference type="Proteomes" id="UP000070409"/>
    </source>
</evidence>
<dbReference type="EMBL" id="LSRE01000001">
    <property type="protein sequence ID" value="KXP01305.1"/>
    <property type="molecule type" value="Genomic_DNA"/>
</dbReference>
<feature type="region of interest" description="Disordered" evidence="1">
    <location>
        <begin position="238"/>
        <end position="259"/>
    </location>
</feature>
<feature type="compositionally biased region" description="Polar residues" evidence="1">
    <location>
        <begin position="376"/>
        <end position="385"/>
    </location>
</feature>
<evidence type="ECO:0000256" key="2">
    <source>
        <dbReference type="SAM" id="SignalP"/>
    </source>
</evidence>
<feature type="compositionally biased region" description="Polar residues" evidence="1">
    <location>
        <begin position="244"/>
        <end position="254"/>
    </location>
</feature>
<dbReference type="InterPro" id="IPR029058">
    <property type="entry name" value="AB_hydrolase_fold"/>
</dbReference>
<feature type="region of interest" description="Disordered" evidence="1">
    <location>
        <begin position="340"/>
        <end position="490"/>
    </location>
</feature>
<organism evidence="3 4">
    <name type="scientific">Tsukamurella pseudospumae</name>
    <dbReference type="NCBI Taxonomy" id="239498"/>
    <lineage>
        <taxon>Bacteria</taxon>
        <taxon>Bacillati</taxon>
        <taxon>Actinomycetota</taxon>
        <taxon>Actinomycetes</taxon>
        <taxon>Mycobacteriales</taxon>
        <taxon>Tsukamurellaceae</taxon>
        <taxon>Tsukamurella</taxon>
    </lineage>
</organism>
<evidence type="ECO:0000256" key="1">
    <source>
        <dbReference type="SAM" id="MobiDB-lite"/>
    </source>
</evidence>
<feature type="compositionally biased region" description="Low complexity" evidence="1">
    <location>
        <begin position="446"/>
        <end position="465"/>
    </location>
</feature>
<feature type="compositionally biased region" description="Basic and acidic residues" evidence="1">
    <location>
        <begin position="390"/>
        <end position="401"/>
    </location>
</feature>
<keyword evidence="4" id="KW-1185">Reference proteome</keyword>
<accession>A0A137ZT05</accession>
<feature type="compositionally biased region" description="Low complexity" evidence="1">
    <location>
        <begin position="473"/>
        <end position="490"/>
    </location>
</feature>
<proteinExistence type="predicted"/>
<feature type="compositionally biased region" description="Low complexity" evidence="1">
    <location>
        <begin position="412"/>
        <end position="423"/>
    </location>
</feature>
<name>A0A137ZT05_9ACTN</name>